<dbReference type="RefSeq" id="WP_157398890.1">
    <property type="nucleotide sequence ID" value="NZ_WSEL01000009.1"/>
</dbReference>
<name>A0A6N8IXQ9_9BURK</name>
<evidence type="ECO:0000259" key="3">
    <source>
        <dbReference type="Pfam" id="PF13511"/>
    </source>
</evidence>
<evidence type="ECO:0000256" key="2">
    <source>
        <dbReference type="SAM" id="SignalP"/>
    </source>
</evidence>
<sequence length="174" mass="18715">MPSTRALAVALAIACGALPLAATAQWQWIDKDGRKVFSDKSPPPDIPAKNILRQPGMRAAVVEEAPAAPSAVPAKAVANAANAPKVSGKDRELEEKRKQALAADAEKKKAQEREVLEAQADNCKRARESKATLDSGVRLARVNDKGEREILDDTARATETRRLQEIISRDCKAG</sequence>
<dbReference type="Pfam" id="PF13511">
    <property type="entry name" value="DUF4124"/>
    <property type="match status" value="1"/>
</dbReference>
<feature type="compositionally biased region" description="Low complexity" evidence="1">
    <location>
        <begin position="66"/>
        <end position="86"/>
    </location>
</feature>
<evidence type="ECO:0000256" key="1">
    <source>
        <dbReference type="SAM" id="MobiDB-lite"/>
    </source>
</evidence>
<proteinExistence type="predicted"/>
<dbReference type="EMBL" id="WSEL01000009">
    <property type="protein sequence ID" value="MVQ30773.1"/>
    <property type="molecule type" value="Genomic_DNA"/>
</dbReference>
<dbReference type="Proteomes" id="UP000469385">
    <property type="component" value="Unassembled WGS sequence"/>
</dbReference>
<gene>
    <name evidence="4" type="ORF">GON04_15035</name>
</gene>
<evidence type="ECO:0000313" key="4">
    <source>
        <dbReference type="EMBL" id="MVQ30773.1"/>
    </source>
</evidence>
<protein>
    <submittedName>
        <fullName evidence="4">DUF4124 domain-containing protein</fullName>
    </submittedName>
</protein>
<evidence type="ECO:0000313" key="5">
    <source>
        <dbReference type="Proteomes" id="UP000469385"/>
    </source>
</evidence>
<feature type="domain" description="DUF4124" evidence="3">
    <location>
        <begin position="14"/>
        <end position="66"/>
    </location>
</feature>
<accession>A0A6N8IXQ9</accession>
<keyword evidence="5" id="KW-1185">Reference proteome</keyword>
<organism evidence="4 5">
    <name type="scientific">Ramlibacter pinisoli</name>
    <dbReference type="NCBI Taxonomy" id="2682844"/>
    <lineage>
        <taxon>Bacteria</taxon>
        <taxon>Pseudomonadati</taxon>
        <taxon>Pseudomonadota</taxon>
        <taxon>Betaproteobacteria</taxon>
        <taxon>Burkholderiales</taxon>
        <taxon>Comamonadaceae</taxon>
        <taxon>Ramlibacter</taxon>
    </lineage>
</organism>
<feature type="compositionally biased region" description="Basic and acidic residues" evidence="1">
    <location>
        <begin position="87"/>
        <end position="113"/>
    </location>
</feature>
<feature type="chain" id="PRO_5026721568" evidence="2">
    <location>
        <begin position="25"/>
        <end position="174"/>
    </location>
</feature>
<keyword evidence="2" id="KW-0732">Signal</keyword>
<reference evidence="4 5" key="1">
    <citation type="submission" date="2019-12" db="EMBL/GenBank/DDBJ databases">
        <authorList>
            <person name="Huq M.A."/>
        </authorList>
    </citation>
    <scope>NUCLEOTIDE SEQUENCE [LARGE SCALE GENOMIC DNA]</scope>
    <source>
        <strain evidence="4 5">MAH-25</strain>
    </source>
</reference>
<comment type="caution">
    <text evidence="4">The sequence shown here is derived from an EMBL/GenBank/DDBJ whole genome shotgun (WGS) entry which is preliminary data.</text>
</comment>
<feature type="region of interest" description="Disordered" evidence="1">
    <location>
        <begin position="66"/>
        <end position="113"/>
    </location>
</feature>
<dbReference type="InterPro" id="IPR025392">
    <property type="entry name" value="DUF4124"/>
</dbReference>
<feature type="signal peptide" evidence="2">
    <location>
        <begin position="1"/>
        <end position="24"/>
    </location>
</feature>
<dbReference type="AlphaFoldDB" id="A0A6N8IXQ9"/>